<feature type="domain" description="NAD-dependent epimerase/dehydratase" evidence="1">
    <location>
        <begin position="121"/>
        <end position="320"/>
    </location>
</feature>
<dbReference type="RefSeq" id="WP_244548949.1">
    <property type="nucleotide sequence ID" value="NZ_LT629750.1"/>
</dbReference>
<dbReference type="CDD" id="cd05271">
    <property type="entry name" value="NDUFA9_like_SDR_a"/>
    <property type="match status" value="1"/>
</dbReference>
<dbReference type="Proteomes" id="UP000243904">
    <property type="component" value="Chromosome I"/>
</dbReference>
<dbReference type="Gene3D" id="3.40.50.720">
    <property type="entry name" value="NAD(P)-binding Rossmann-like Domain"/>
    <property type="match status" value="1"/>
</dbReference>
<organism evidence="2 3">
    <name type="scientific">Bradyrhizobium canariense</name>
    <dbReference type="NCBI Taxonomy" id="255045"/>
    <lineage>
        <taxon>Bacteria</taxon>
        <taxon>Pseudomonadati</taxon>
        <taxon>Pseudomonadota</taxon>
        <taxon>Alphaproteobacteria</taxon>
        <taxon>Hyphomicrobiales</taxon>
        <taxon>Nitrobacteraceae</taxon>
        <taxon>Bradyrhizobium</taxon>
    </lineage>
</organism>
<dbReference type="Pfam" id="PF01370">
    <property type="entry name" value="Epimerase"/>
    <property type="match status" value="1"/>
</dbReference>
<evidence type="ECO:0000313" key="2">
    <source>
        <dbReference type="EMBL" id="SDR96441.1"/>
    </source>
</evidence>
<dbReference type="PANTHER" id="PTHR12126">
    <property type="entry name" value="NADH-UBIQUINONE OXIDOREDUCTASE 39 KDA SUBUNIT-RELATED"/>
    <property type="match status" value="1"/>
</dbReference>
<dbReference type="PANTHER" id="PTHR12126:SF11">
    <property type="entry name" value="NADH DEHYDROGENASE [UBIQUINONE] 1 ALPHA SUBCOMPLEX SUBUNIT 9, MITOCHONDRIAL"/>
    <property type="match status" value="1"/>
</dbReference>
<dbReference type="AlphaFoldDB" id="A0A1H1NBM7"/>
<dbReference type="InterPro" id="IPR051207">
    <property type="entry name" value="ComplexI_NDUFA9_subunit"/>
</dbReference>
<dbReference type="GO" id="GO:0044877">
    <property type="term" value="F:protein-containing complex binding"/>
    <property type="evidence" value="ECO:0007669"/>
    <property type="project" value="TreeGrafter"/>
</dbReference>
<evidence type="ECO:0000259" key="1">
    <source>
        <dbReference type="Pfam" id="PF01370"/>
    </source>
</evidence>
<gene>
    <name evidence="2" type="ORF">SAMN05444158_0564</name>
</gene>
<keyword evidence="3" id="KW-1185">Reference proteome</keyword>
<evidence type="ECO:0000313" key="3">
    <source>
        <dbReference type="Proteomes" id="UP000243904"/>
    </source>
</evidence>
<reference evidence="3" key="1">
    <citation type="submission" date="2016-10" db="EMBL/GenBank/DDBJ databases">
        <authorList>
            <person name="Varghese N."/>
            <person name="Submissions S."/>
        </authorList>
    </citation>
    <scope>NUCLEOTIDE SEQUENCE [LARGE SCALE GENOMIC DNA]</scope>
    <source>
        <strain evidence="3">GAS369</strain>
    </source>
</reference>
<name>A0A1H1NBM7_9BRAD</name>
<accession>A0A1H1NBM7</accession>
<dbReference type="EMBL" id="LT629750">
    <property type="protein sequence ID" value="SDR96441.1"/>
    <property type="molecule type" value="Genomic_DNA"/>
</dbReference>
<protein>
    <submittedName>
        <fullName evidence="2">Uncharacterized conserved protein YbjT, contains NAD(P)-binding and DUF2867 domains</fullName>
    </submittedName>
</protein>
<dbReference type="SUPFAM" id="SSF51735">
    <property type="entry name" value="NAD(P)-binding Rossmann-fold domains"/>
    <property type="match status" value="1"/>
</dbReference>
<dbReference type="InterPro" id="IPR001509">
    <property type="entry name" value="Epimerase_deHydtase"/>
</dbReference>
<sequence>MFKHLLIELLGHVSGLSDAQLRQMEKSLPASKALIDLLIRAQPFIEQAQKLYAEAEPLIDEARKELQTVGPAVQILIDAIGHHVNKGSSPAEAAEAVRTALNGSIKSVTQDPWIDPQMSCVTVFGGTGFVGRRIVRYLRESGATVRVASRHPRPAEGDGVEQIAADAHDERSVEAAVAGADGVVNAISLYVEHGSDTFHSVHVETAARIASAARRVGAKRLVHLSGIGADAASSSPYIRSRGEGEMAVQAAFPSAVIIRPAVMFASDDGFLTTILRLLRVLPAYPIFGDGRTRLQPAYADDVAAAITQVLRQSRKPYPIYELAGPRVYSYEELLRTIARRSGLRPVLMRMPFALWEALAGVAERLPHPPLTRNQVELMLIDTTASDNLPGFGVLGISPRSLEEELEAMLKQTN</sequence>
<proteinExistence type="predicted"/>
<dbReference type="InterPro" id="IPR036291">
    <property type="entry name" value="NAD(P)-bd_dom_sf"/>
</dbReference>